<feature type="binding site" evidence="9">
    <location>
        <position position="638"/>
    </location>
    <ligand>
        <name>ATP</name>
        <dbReference type="ChEBI" id="CHEBI:30616"/>
    </ligand>
</feature>
<keyword evidence="5 12" id="KW-0418">Kinase</keyword>
<evidence type="ECO:0000256" key="9">
    <source>
        <dbReference type="PROSITE-ProRule" id="PRU10141"/>
    </source>
</evidence>
<evidence type="ECO:0000313" key="12">
    <source>
        <dbReference type="EMBL" id="CAK9095044.1"/>
    </source>
</evidence>
<proteinExistence type="predicted"/>
<dbReference type="PANTHER" id="PTHR44899:SF3">
    <property type="entry name" value="SERINE_THREONINE-PROTEIN KINASE NEK1"/>
    <property type="match status" value="1"/>
</dbReference>
<sequence>MVCQPPWRSSLRRSSRALGFFCPRRRPGHTVSTPGTRPKRQDTLMAAYTSFVNSCLRSCSLTVTGLACRWPRPMLHFAGQTVLNLLTCMSIGSVQVAFLGFSQGSMLAALLALELPKPCAGLVVLNGGMPWDLEVTDALGNTRILFVSGGCDRTVTVETTRMAKERLLELGAQHLEYLEIPDLKHEISSEVICLAADFFSQVLTYRVEIEGCIQIPKGTKVILRSAFEDCLAWSDANTATVESFVCSDEKYWIRLGEECQLLDAKGFTQQLPVQLGGSHAWVAGSSIAADGGLEWLLLAQQDAVEVKRLAPHRVQLPLGSVLRLGGLKSCAQRLRGLEGRRARLRQVLPDGRYAVEVEGEEALVRLHPRHLVTHDLDDRLQKECETEITILQMLDHPNLIKYHTHFTFHGDLFLVMELATGGTLANRIEQANQQEKLIEEHLVWRWLNDVSSALAYLHKRRVLHRDVKPSHIFIGETGQAKLGDFGLSKAFSDATTCAMSCVGTPLYMSPEIVRGEGYSFGSDIWSLGCSLYELAAGLPPFYRTDMDFVALGHAICSAEYPELPSDVWSKEFLSIVSQILTVDPTQRPSAQMIFDLAGCRLLPRIHDFQIIGAIGRGQFSEVHRALWKAGGDREVALKRIQIDEMNDHARREVYAEAKILQELSHATIIKYFDSFTEDNEMVIILELAAHGDLSSLLSKQKHMDRLLEEHQDIWSMGCVLYQLYTLRSPFAGPGMNYYMLGHKINRAEYPPLPAEASQRVAKLCSEILQVEQDARPDSSTICALAGKYLNKCLVMHPTEKLVVPEGCSFDDPQMISQCLQQAAQVVQELLNNSGSPRPPRSPPKGQDIHPPSVPRPERPRGGYISVDNRRFPSAALEPLLSGTTHTRSDDAFKPLTVAPGRARSPRTLLPRG</sequence>
<evidence type="ECO:0000256" key="6">
    <source>
        <dbReference type="ARBA" id="ARBA00022840"/>
    </source>
</evidence>
<dbReference type="PANTHER" id="PTHR44899">
    <property type="entry name" value="CAMK FAMILY PROTEIN KINASE"/>
    <property type="match status" value="1"/>
</dbReference>
<feature type="region of interest" description="Disordered" evidence="10">
    <location>
        <begin position="831"/>
        <end position="912"/>
    </location>
</feature>
<evidence type="ECO:0000256" key="8">
    <source>
        <dbReference type="ARBA" id="ARBA00048679"/>
    </source>
</evidence>
<dbReference type="PROSITE" id="PS50011">
    <property type="entry name" value="PROTEIN_KINASE_DOM"/>
    <property type="match status" value="2"/>
</dbReference>
<keyword evidence="6 9" id="KW-0067">ATP-binding</keyword>
<dbReference type="InterPro" id="IPR017441">
    <property type="entry name" value="Protein_kinase_ATP_BS"/>
</dbReference>
<evidence type="ECO:0000256" key="2">
    <source>
        <dbReference type="ARBA" id="ARBA00022527"/>
    </source>
</evidence>
<feature type="domain" description="Protein kinase" evidence="11">
    <location>
        <begin position="608"/>
        <end position="912"/>
    </location>
</feature>
<dbReference type="InterPro" id="IPR011009">
    <property type="entry name" value="Kinase-like_dom_sf"/>
</dbReference>
<keyword evidence="3" id="KW-0808">Transferase</keyword>
<dbReference type="Gene3D" id="3.30.200.20">
    <property type="entry name" value="Phosphorylase Kinase, domain 1"/>
    <property type="match status" value="2"/>
</dbReference>
<dbReference type="Pfam" id="PF00069">
    <property type="entry name" value="Pkinase"/>
    <property type="match status" value="2"/>
</dbReference>
<dbReference type="Proteomes" id="UP001642464">
    <property type="component" value="Unassembled WGS sequence"/>
</dbReference>
<evidence type="ECO:0000256" key="7">
    <source>
        <dbReference type="ARBA" id="ARBA00047899"/>
    </source>
</evidence>
<keyword evidence="13" id="KW-1185">Reference proteome</keyword>
<gene>
    <name evidence="12" type="ORF">SCF082_LOCUS44652</name>
</gene>
<evidence type="ECO:0000256" key="4">
    <source>
        <dbReference type="ARBA" id="ARBA00022741"/>
    </source>
</evidence>
<dbReference type="SUPFAM" id="SSF56112">
    <property type="entry name" value="Protein kinase-like (PK-like)"/>
    <property type="match status" value="2"/>
</dbReference>
<evidence type="ECO:0000256" key="3">
    <source>
        <dbReference type="ARBA" id="ARBA00022679"/>
    </source>
</evidence>
<comment type="catalytic activity">
    <reaction evidence="7">
        <text>L-threonyl-[protein] + ATP = O-phospho-L-threonyl-[protein] + ADP + H(+)</text>
        <dbReference type="Rhea" id="RHEA:46608"/>
        <dbReference type="Rhea" id="RHEA-COMP:11060"/>
        <dbReference type="Rhea" id="RHEA-COMP:11605"/>
        <dbReference type="ChEBI" id="CHEBI:15378"/>
        <dbReference type="ChEBI" id="CHEBI:30013"/>
        <dbReference type="ChEBI" id="CHEBI:30616"/>
        <dbReference type="ChEBI" id="CHEBI:61977"/>
        <dbReference type="ChEBI" id="CHEBI:456216"/>
        <dbReference type="EC" id="2.7.11.1"/>
    </reaction>
</comment>
<dbReference type="EC" id="2.7.11.1" evidence="1"/>
<dbReference type="Gene3D" id="1.10.510.10">
    <property type="entry name" value="Transferase(Phosphotransferase) domain 1"/>
    <property type="match status" value="2"/>
</dbReference>
<dbReference type="InterPro" id="IPR051131">
    <property type="entry name" value="NEK_Ser/Thr_kinase_NIMA"/>
</dbReference>
<dbReference type="InterPro" id="IPR000719">
    <property type="entry name" value="Prot_kinase_dom"/>
</dbReference>
<feature type="domain" description="Protein kinase" evidence="11">
    <location>
        <begin position="342"/>
        <end position="609"/>
    </location>
</feature>
<evidence type="ECO:0000256" key="10">
    <source>
        <dbReference type="SAM" id="MobiDB-lite"/>
    </source>
</evidence>
<dbReference type="EMBL" id="CAXAMM010040729">
    <property type="protein sequence ID" value="CAK9095044.1"/>
    <property type="molecule type" value="Genomic_DNA"/>
</dbReference>
<evidence type="ECO:0000259" key="11">
    <source>
        <dbReference type="PROSITE" id="PS50011"/>
    </source>
</evidence>
<protein>
    <recommendedName>
        <fullName evidence="1">non-specific serine/threonine protein kinase</fullName>
        <ecNumber evidence="1">2.7.11.1</ecNumber>
    </recommendedName>
</protein>
<keyword evidence="2" id="KW-0723">Serine/threonine-protein kinase</keyword>
<comment type="caution">
    <text evidence="12">The sequence shown here is derived from an EMBL/GenBank/DDBJ whole genome shotgun (WGS) entry which is preliminary data.</text>
</comment>
<dbReference type="Pfam" id="PF02230">
    <property type="entry name" value="Abhydrolase_2"/>
    <property type="match status" value="1"/>
</dbReference>
<evidence type="ECO:0000256" key="1">
    <source>
        <dbReference type="ARBA" id="ARBA00012513"/>
    </source>
</evidence>
<evidence type="ECO:0000256" key="5">
    <source>
        <dbReference type="ARBA" id="ARBA00022777"/>
    </source>
</evidence>
<dbReference type="InterPro" id="IPR029058">
    <property type="entry name" value="AB_hydrolase_fold"/>
</dbReference>
<keyword evidence="4 9" id="KW-0547">Nucleotide-binding</keyword>
<organism evidence="12 13">
    <name type="scientific">Durusdinium trenchii</name>
    <dbReference type="NCBI Taxonomy" id="1381693"/>
    <lineage>
        <taxon>Eukaryota</taxon>
        <taxon>Sar</taxon>
        <taxon>Alveolata</taxon>
        <taxon>Dinophyceae</taxon>
        <taxon>Suessiales</taxon>
        <taxon>Symbiodiniaceae</taxon>
        <taxon>Durusdinium</taxon>
    </lineage>
</organism>
<comment type="catalytic activity">
    <reaction evidence="8">
        <text>L-seryl-[protein] + ATP = O-phospho-L-seryl-[protein] + ADP + H(+)</text>
        <dbReference type="Rhea" id="RHEA:17989"/>
        <dbReference type="Rhea" id="RHEA-COMP:9863"/>
        <dbReference type="Rhea" id="RHEA-COMP:11604"/>
        <dbReference type="ChEBI" id="CHEBI:15378"/>
        <dbReference type="ChEBI" id="CHEBI:29999"/>
        <dbReference type="ChEBI" id="CHEBI:30616"/>
        <dbReference type="ChEBI" id="CHEBI:83421"/>
        <dbReference type="ChEBI" id="CHEBI:456216"/>
        <dbReference type="EC" id="2.7.11.1"/>
    </reaction>
</comment>
<dbReference type="Gene3D" id="3.40.50.1820">
    <property type="entry name" value="alpha/beta hydrolase"/>
    <property type="match status" value="1"/>
</dbReference>
<dbReference type="InterPro" id="IPR003140">
    <property type="entry name" value="PLipase/COase/thioEstase"/>
</dbReference>
<dbReference type="PROSITE" id="PS00107">
    <property type="entry name" value="PROTEIN_KINASE_ATP"/>
    <property type="match status" value="1"/>
</dbReference>
<evidence type="ECO:0000313" key="13">
    <source>
        <dbReference type="Proteomes" id="UP001642464"/>
    </source>
</evidence>
<dbReference type="GO" id="GO:0016301">
    <property type="term" value="F:kinase activity"/>
    <property type="evidence" value="ECO:0007669"/>
    <property type="project" value="UniProtKB-KW"/>
</dbReference>
<dbReference type="SUPFAM" id="SSF53474">
    <property type="entry name" value="alpha/beta-Hydrolases"/>
    <property type="match status" value="1"/>
</dbReference>
<accession>A0ABP0R4E2</accession>
<reference evidence="12 13" key="1">
    <citation type="submission" date="2024-02" db="EMBL/GenBank/DDBJ databases">
        <authorList>
            <person name="Chen Y."/>
            <person name="Shah S."/>
            <person name="Dougan E. K."/>
            <person name="Thang M."/>
            <person name="Chan C."/>
        </authorList>
    </citation>
    <scope>NUCLEOTIDE SEQUENCE [LARGE SCALE GENOMIC DNA]</scope>
</reference>
<name>A0ABP0R4E2_9DINO</name>